<gene>
    <name evidence="1" type="ORF">H4O11_14725</name>
</gene>
<evidence type="ECO:0000313" key="1">
    <source>
        <dbReference type="EMBL" id="MBA8683052.1"/>
    </source>
</evidence>
<protein>
    <submittedName>
        <fullName evidence="1">Uncharacterized protein</fullName>
    </submittedName>
</protein>
<dbReference type="AlphaFoldDB" id="A0A7W3FPM0"/>
<dbReference type="Proteomes" id="UP000547058">
    <property type="component" value="Unassembled WGS sequence"/>
</dbReference>
<sequence length="119" mass="12934">MLDLPSHLVERLERTLEAHGMNDPTPALIAHLTLMHHGESTDGTRWEALGLSAVRCAELALASRSLHGLHGVLQILHAAHLTRLHAGPEQQLGDHLEDALFHAGRQLAETAADALHGRH</sequence>
<name>A0A7W3FPM0_9GAMM</name>
<dbReference type="RefSeq" id="WP_220466765.1">
    <property type="nucleotide sequence ID" value="NZ_JACGXS010000008.1"/>
</dbReference>
<reference evidence="1 2" key="1">
    <citation type="submission" date="2020-08" db="EMBL/GenBank/DDBJ databases">
        <title>Stenotrophomonas tumulicola JCM 30961.</title>
        <authorList>
            <person name="Deng Y."/>
        </authorList>
    </citation>
    <scope>NUCLEOTIDE SEQUENCE [LARGE SCALE GENOMIC DNA]</scope>
    <source>
        <strain evidence="1 2">JCM 30961</strain>
    </source>
</reference>
<proteinExistence type="predicted"/>
<evidence type="ECO:0000313" key="2">
    <source>
        <dbReference type="Proteomes" id="UP000547058"/>
    </source>
</evidence>
<keyword evidence="2" id="KW-1185">Reference proteome</keyword>
<comment type="caution">
    <text evidence="1">The sequence shown here is derived from an EMBL/GenBank/DDBJ whole genome shotgun (WGS) entry which is preliminary data.</text>
</comment>
<accession>A0A7W3FPM0</accession>
<organism evidence="1 2">
    <name type="scientific">Stenotrophomonas tumulicola</name>
    <dbReference type="NCBI Taxonomy" id="1685415"/>
    <lineage>
        <taxon>Bacteria</taxon>
        <taxon>Pseudomonadati</taxon>
        <taxon>Pseudomonadota</taxon>
        <taxon>Gammaproteobacteria</taxon>
        <taxon>Lysobacterales</taxon>
        <taxon>Lysobacteraceae</taxon>
        <taxon>Stenotrophomonas</taxon>
    </lineage>
</organism>
<dbReference type="EMBL" id="JACGXS010000008">
    <property type="protein sequence ID" value="MBA8683052.1"/>
    <property type="molecule type" value="Genomic_DNA"/>
</dbReference>